<dbReference type="InterPro" id="IPR029063">
    <property type="entry name" value="SAM-dependent_MTases_sf"/>
</dbReference>
<keyword evidence="2" id="KW-0489">Methyltransferase</keyword>
<organism evidence="2 3">
    <name type="scientific">Allorhodopirellula heiligendammensis</name>
    <dbReference type="NCBI Taxonomy" id="2714739"/>
    <lineage>
        <taxon>Bacteria</taxon>
        <taxon>Pseudomonadati</taxon>
        <taxon>Planctomycetota</taxon>
        <taxon>Planctomycetia</taxon>
        <taxon>Pirellulales</taxon>
        <taxon>Pirellulaceae</taxon>
        <taxon>Allorhodopirellula</taxon>
    </lineage>
</organism>
<dbReference type="RefSeq" id="WP_146407311.1">
    <property type="nucleotide sequence ID" value="NZ_SJPU01000002.1"/>
</dbReference>
<dbReference type="Gene3D" id="3.40.50.150">
    <property type="entry name" value="Vaccinia Virus protein VP39"/>
    <property type="match status" value="1"/>
</dbReference>
<proteinExistence type="predicted"/>
<dbReference type="OrthoDB" id="288469at2"/>
<dbReference type="GO" id="GO:0008983">
    <property type="term" value="F:protein-glutamate O-methyltransferase activity"/>
    <property type="evidence" value="ECO:0007669"/>
    <property type="project" value="UniProtKB-EC"/>
</dbReference>
<accession>A0A5C6BUB6</accession>
<dbReference type="Pfam" id="PF01739">
    <property type="entry name" value="CheR"/>
    <property type="match status" value="1"/>
</dbReference>
<dbReference type="InterPro" id="IPR022642">
    <property type="entry name" value="CheR_C"/>
</dbReference>
<keyword evidence="2" id="KW-0808">Transferase</keyword>
<dbReference type="GO" id="GO:0032259">
    <property type="term" value="P:methylation"/>
    <property type="evidence" value="ECO:0007669"/>
    <property type="project" value="UniProtKB-KW"/>
</dbReference>
<dbReference type="PANTHER" id="PTHR24422:SF8">
    <property type="entry name" value="CHEMOTAXIS PROTEIN"/>
    <property type="match status" value="1"/>
</dbReference>
<protein>
    <submittedName>
        <fullName evidence="2">Chemotaxis protein methyltransferase Cher2</fullName>
        <ecNumber evidence="2">2.1.1.80</ecNumber>
    </submittedName>
</protein>
<name>A0A5C6BUB6_9BACT</name>
<dbReference type="EMBL" id="SJPU01000002">
    <property type="protein sequence ID" value="TWU15432.1"/>
    <property type="molecule type" value="Genomic_DNA"/>
</dbReference>
<dbReference type="Proteomes" id="UP000319908">
    <property type="component" value="Unassembled WGS sequence"/>
</dbReference>
<dbReference type="PANTHER" id="PTHR24422">
    <property type="entry name" value="CHEMOTAXIS PROTEIN METHYLTRANSFERASE"/>
    <property type="match status" value="1"/>
</dbReference>
<dbReference type="InterPro" id="IPR000780">
    <property type="entry name" value="CheR_MeTrfase"/>
</dbReference>
<sequence>MTAKIHDIELRLLLEAIFLKYHYDFRNYSPASLKRRLVLALERFDCETISQLQDLVLHNEATLPDLLSYLTVQVSELFRDPPYFKALREQVIPHLRTYPSLKVWIPGCANGEEVYSMVILFREAGLEERTIFYATDINAEALKRAEAGRYALDRVGLFTQNHRLSGGTTSLSDYYTAAYGAAIFDKTLKKRIVFSDHCLASDAVFAEVHLISCRNVLIYFRKELQDRAIALFKNSLPRNGFLGLGAKESLRFSKHADGFIDFDPKERIYRRRGEL</sequence>
<keyword evidence="3" id="KW-1185">Reference proteome</keyword>
<reference evidence="2 3" key="1">
    <citation type="journal article" date="2020" name="Antonie Van Leeuwenhoek">
        <title>Rhodopirellula heiligendammensis sp. nov., Rhodopirellula pilleata sp. nov., and Rhodopirellula solitaria sp. nov. isolated from natural or artificial marine surfaces in Northern Germany and California, USA, and emended description of the genus Rhodopirellula.</title>
        <authorList>
            <person name="Kallscheuer N."/>
            <person name="Wiegand S."/>
            <person name="Jogler M."/>
            <person name="Boedeker C."/>
            <person name="Peeters S.H."/>
            <person name="Rast P."/>
            <person name="Heuer A."/>
            <person name="Jetten M.S.M."/>
            <person name="Rohde M."/>
            <person name="Jogler C."/>
        </authorList>
    </citation>
    <scope>NUCLEOTIDE SEQUENCE [LARGE SCALE GENOMIC DNA]</scope>
    <source>
        <strain evidence="2 3">Poly21</strain>
    </source>
</reference>
<evidence type="ECO:0000259" key="1">
    <source>
        <dbReference type="PROSITE" id="PS50123"/>
    </source>
</evidence>
<gene>
    <name evidence="2" type="primary">cheR2_1</name>
    <name evidence="2" type="ORF">Poly21_26270</name>
</gene>
<feature type="domain" description="CheR-type methyltransferase" evidence="1">
    <location>
        <begin position="1"/>
        <end position="250"/>
    </location>
</feature>
<dbReference type="SUPFAM" id="SSF47757">
    <property type="entry name" value="Chemotaxis receptor methyltransferase CheR, N-terminal domain"/>
    <property type="match status" value="1"/>
</dbReference>
<evidence type="ECO:0000313" key="3">
    <source>
        <dbReference type="Proteomes" id="UP000319908"/>
    </source>
</evidence>
<dbReference type="SMART" id="SM00138">
    <property type="entry name" value="MeTrc"/>
    <property type="match status" value="1"/>
</dbReference>
<dbReference type="InterPro" id="IPR050903">
    <property type="entry name" value="Bact_Chemotaxis_MeTrfase"/>
</dbReference>
<evidence type="ECO:0000313" key="2">
    <source>
        <dbReference type="EMBL" id="TWU15432.1"/>
    </source>
</evidence>
<dbReference type="SUPFAM" id="SSF53335">
    <property type="entry name" value="S-adenosyl-L-methionine-dependent methyltransferases"/>
    <property type="match status" value="1"/>
</dbReference>
<comment type="caution">
    <text evidence="2">The sequence shown here is derived from an EMBL/GenBank/DDBJ whole genome shotgun (WGS) entry which is preliminary data.</text>
</comment>
<dbReference type="PROSITE" id="PS50123">
    <property type="entry name" value="CHER"/>
    <property type="match status" value="1"/>
</dbReference>
<dbReference type="Pfam" id="PF03705">
    <property type="entry name" value="CheR_N"/>
    <property type="match status" value="1"/>
</dbReference>
<dbReference type="EC" id="2.1.1.80" evidence="2"/>
<dbReference type="PRINTS" id="PR00996">
    <property type="entry name" value="CHERMTFRASE"/>
</dbReference>
<dbReference type="AlphaFoldDB" id="A0A5C6BUB6"/>
<dbReference type="InterPro" id="IPR022641">
    <property type="entry name" value="CheR_N"/>
</dbReference>